<dbReference type="Proteomes" id="UP000294894">
    <property type="component" value="Chromosome"/>
</dbReference>
<keyword evidence="7 13" id="KW-0808">Transferase</keyword>
<keyword evidence="14" id="KW-1185">Reference proteome</keyword>
<dbReference type="FunFam" id="3.20.20.20:FF:000006">
    <property type="entry name" value="Dihydropteroate synthase"/>
    <property type="match status" value="1"/>
</dbReference>
<evidence type="ECO:0000256" key="5">
    <source>
        <dbReference type="ARBA" id="ARBA00012458"/>
    </source>
</evidence>
<dbReference type="InterPro" id="IPR006390">
    <property type="entry name" value="DHP_synth_dom"/>
</dbReference>
<dbReference type="NCBIfam" id="TIGR01496">
    <property type="entry name" value="DHPS"/>
    <property type="match status" value="1"/>
</dbReference>
<evidence type="ECO:0000256" key="7">
    <source>
        <dbReference type="ARBA" id="ARBA00022679"/>
    </source>
</evidence>
<dbReference type="KEGG" id="noy:EXE57_09995"/>
<evidence type="ECO:0000256" key="11">
    <source>
        <dbReference type="ARBA" id="ARBA00030193"/>
    </source>
</evidence>
<comment type="cofactor">
    <cofactor evidence="2">
        <name>Mg(2+)</name>
        <dbReference type="ChEBI" id="CHEBI:18420"/>
    </cofactor>
</comment>
<proteinExistence type="inferred from homology"/>
<dbReference type="Gene3D" id="3.20.20.20">
    <property type="entry name" value="Dihydropteroate synthase-like"/>
    <property type="match status" value="1"/>
</dbReference>
<protein>
    <recommendedName>
        <fullName evidence="6">Dihydropteroate synthase</fullName>
        <ecNumber evidence="5">2.5.1.15</ecNumber>
    </recommendedName>
    <alternativeName>
        <fullName evidence="11">Dihydropteroate pyrophosphorylase</fullName>
    </alternativeName>
</protein>
<keyword evidence="8" id="KW-0479">Metal-binding</keyword>
<dbReference type="PROSITE" id="PS50972">
    <property type="entry name" value="PTERIN_BINDING"/>
    <property type="match status" value="1"/>
</dbReference>
<evidence type="ECO:0000256" key="2">
    <source>
        <dbReference type="ARBA" id="ARBA00001946"/>
    </source>
</evidence>
<evidence type="ECO:0000256" key="4">
    <source>
        <dbReference type="ARBA" id="ARBA00009503"/>
    </source>
</evidence>
<evidence type="ECO:0000256" key="3">
    <source>
        <dbReference type="ARBA" id="ARBA00004763"/>
    </source>
</evidence>
<dbReference type="AlphaFoldDB" id="A0A4P7GQJ2"/>
<dbReference type="InterPro" id="IPR011005">
    <property type="entry name" value="Dihydropteroate_synth-like_sf"/>
</dbReference>
<comment type="similarity">
    <text evidence="4">Belongs to the DHPS family.</text>
</comment>
<feature type="domain" description="Pterin-binding" evidence="12">
    <location>
        <begin position="1"/>
        <end position="259"/>
    </location>
</feature>
<dbReference type="InterPro" id="IPR000489">
    <property type="entry name" value="Pterin-binding_dom"/>
</dbReference>
<evidence type="ECO:0000259" key="12">
    <source>
        <dbReference type="PROSITE" id="PS50972"/>
    </source>
</evidence>
<evidence type="ECO:0000256" key="10">
    <source>
        <dbReference type="ARBA" id="ARBA00022909"/>
    </source>
</evidence>
<comment type="pathway">
    <text evidence="3">Cofactor biosynthesis; tetrahydrofolate biosynthesis; 7,8-dihydrofolate from 2-amino-4-hydroxy-6-hydroxymethyl-7,8-dihydropteridine diphosphate and 4-aminobenzoate: step 1/2.</text>
</comment>
<evidence type="ECO:0000256" key="8">
    <source>
        <dbReference type="ARBA" id="ARBA00022723"/>
    </source>
</evidence>
<dbReference type="Pfam" id="PF00809">
    <property type="entry name" value="Pterin_bind"/>
    <property type="match status" value="1"/>
</dbReference>
<dbReference type="PANTHER" id="PTHR20941">
    <property type="entry name" value="FOLATE SYNTHESIS PROTEINS"/>
    <property type="match status" value="1"/>
</dbReference>
<dbReference type="EC" id="2.5.1.15" evidence="5"/>
<reference evidence="13 14" key="1">
    <citation type="submission" date="2019-03" db="EMBL/GenBank/DDBJ databases">
        <title>Three New Species of Nocardioides, Nocardioides euryhalodurans sp. nov., Nocardioides seonyuensis sp. nov. and Nocardioides eburneoflavus sp. nov., Iolated from Soil.</title>
        <authorList>
            <person name="Roh S.G."/>
            <person name="Lee C."/>
            <person name="Kim M.-K."/>
            <person name="Kim S.B."/>
        </authorList>
    </citation>
    <scope>NUCLEOTIDE SEQUENCE [LARGE SCALE GENOMIC DNA]</scope>
    <source>
        <strain evidence="13 14">MMS17-SY117</strain>
    </source>
</reference>
<evidence type="ECO:0000313" key="13">
    <source>
        <dbReference type="EMBL" id="QBR94430.1"/>
    </source>
</evidence>
<dbReference type="GO" id="GO:0005829">
    <property type="term" value="C:cytosol"/>
    <property type="evidence" value="ECO:0007669"/>
    <property type="project" value="TreeGrafter"/>
</dbReference>
<sequence>MGIVNVTPDSFSDGGLFVETAAAVAHGRRLLAEGADILDVGGESTRPGATRPLVEEELARVVPVVEALAGDGAVVSVDTMRSEVARAAVAAGAAVVNDVSGGLADPAILDVVAESGATYVAMHWRGHADRMQDLASYDEPGGVVAAVVRELSERASAALAAGIPADRLVLDPGLGFAKTADHNWALVAGLDRLHALGHPLLVGGSRKSFLGSLLRGADGSPRAVGERESASTALTLLLAQRGVWAIRVHDVRASADALAVLERLEQEHP</sequence>
<dbReference type="PROSITE" id="PS00793">
    <property type="entry name" value="DHPS_2"/>
    <property type="match status" value="1"/>
</dbReference>
<dbReference type="EMBL" id="CP038267">
    <property type="protein sequence ID" value="QBR94430.1"/>
    <property type="molecule type" value="Genomic_DNA"/>
</dbReference>
<evidence type="ECO:0000256" key="9">
    <source>
        <dbReference type="ARBA" id="ARBA00022842"/>
    </source>
</evidence>
<dbReference type="PANTHER" id="PTHR20941:SF1">
    <property type="entry name" value="FOLIC ACID SYNTHESIS PROTEIN FOL1"/>
    <property type="match status" value="1"/>
</dbReference>
<dbReference type="GO" id="GO:0046654">
    <property type="term" value="P:tetrahydrofolate biosynthetic process"/>
    <property type="evidence" value="ECO:0007669"/>
    <property type="project" value="TreeGrafter"/>
</dbReference>
<keyword evidence="10" id="KW-0289">Folate biosynthesis</keyword>
<accession>A0A4P7GQJ2</accession>
<gene>
    <name evidence="13" type="primary">folP</name>
    <name evidence="13" type="ORF">EXE57_09995</name>
</gene>
<evidence type="ECO:0000313" key="14">
    <source>
        <dbReference type="Proteomes" id="UP000294894"/>
    </source>
</evidence>
<comment type="catalytic activity">
    <reaction evidence="1">
        <text>(7,8-dihydropterin-6-yl)methyl diphosphate + 4-aminobenzoate = 7,8-dihydropteroate + diphosphate</text>
        <dbReference type="Rhea" id="RHEA:19949"/>
        <dbReference type="ChEBI" id="CHEBI:17836"/>
        <dbReference type="ChEBI" id="CHEBI:17839"/>
        <dbReference type="ChEBI" id="CHEBI:33019"/>
        <dbReference type="ChEBI" id="CHEBI:72950"/>
        <dbReference type="EC" id="2.5.1.15"/>
    </reaction>
</comment>
<dbReference type="GO" id="GO:0046872">
    <property type="term" value="F:metal ion binding"/>
    <property type="evidence" value="ECO:0007669"/>
    <property type="project" value="UniProtKB-KW"/>
</dbReference>
<dbReference type="CDD" id="cd00739">
    <property type="entry name" value="DHPS"/>
    <property type="match status" value="1"/>
</dbReference>
<evidence type="ECO:0000256" key="1">
    <source>
        <dbReference type="ARBA" id="ARBA00000012"/>
    </source>
</evidence>
<organism evidence="13 14">
    <name type="scientific">Nocardioides euryhalodurans</name>
    <dbReference type="NCBI Taxonomy" id="2518370"/>
    <lineage>
        <taxon>Bacteria</taxon>
        <taxon>Bacillati</taxon>
        <taxon>Actinomycetota</taxon>
        <taxon>Actinomycetes</taxon>
        <taxon>Propionibacteriales</taxon>
        <taxon>Nocardioidaceae</taxon>
        <taxon>Nocardioides</taxon>
    </lineage>
</organism>
<name>A0A4P7GQJ2_9ACTN</name>
<dbReference type="GO" id="GO:0004156">
    <property type="term" value="F:dihydropteroate synthase activity"/>
    <property type="evidence" value="ECO:0007669"/>
    <property type="project" value="UniProtKB-EC"/>
</dbReference>
<evidence type="ECO:0000256" key="6">
    <source>
        <dbReference type="ARBA" id="ARBA00016919"/>
    </source>
</evidence>
<dbReference type="RefSeq" id="WP_135080824.1">
    <property type="nucleotide sequence ID" value="NZ_CP038267.1"/>
</dbReference>
<dbReference type="InterPro" id="IPR045031">
    <property type="entry name" value="DHP_synth-like"/>
</dbReference>
<keyword evidence="9" id="KW-0460">Magnesium</keyword>
<dbReference type="OrthoDB" id="9811744at2"/>
<dbReference type="SUPFAM" id="SSF51717">
    <property type="entry name" value="Dihydropteroate synthetase-like"/>
    <property type="match status" value="1"/>
</dbReference>
<dbReference type="GO" id="GO:0046656">
    <property type="term" value="P:folic acid biosynthetic process"/>
    <property type="evidence" value="ECO:0007669"/>
    <property type="project" value="UniProtKB-KW"/>
</dbReference>